<dbReference type="PANTHER" id="PTHR43292">
    <property type="entry name" value="ACYL-COA DEHYDROGENASE"/>
    <property type="match status" value="1"/>
</dbReference>
<dbReference type="Pfam" id="PF02771">
    <property type="entry name" value="Acyl-CoA_dh_N"/>
    <property type="match status" value="1"/>
</dbReference>
<feature type="domain" description="Acyl-CoA oxidase/dehydrogenase middle" evidence="5">
    <location>
        <begin position="130"/>
        <end position="226"/>
    </location>
</feature>
<dbReference type="InterPro" id="IPR037069">
    <property type="entry name" value="AcylCoA_DH/ox_N_sf"/>
</dbReference>
<dbReference type="GO" id="GO:0005886">
    <property type="term" value="C:plasma membrane"/>
    <property type="evidence" value="ECO:0007669"/>
    <property type="project" value="TreeGrafter"/>
</dbReference>
<dbReference type="Gene3D" id="1.10.540.10">
    <property type="entry name" value="Acyl-CoA dehydrogenase/oxidase, N-terminal domain"/>
    <property type="match status" value="1"/>
</dbReference>
<protein>
    <recommendedName>
        <fullName evidence="8">Acyl-CoA dehydrogenase</fullName>
    </recommendedName>
</protein>
<dbReference type="InterPro" id="IPR013786">
    <property type="entry name" value="AcylCoA_DH/ox_N"/>
</dbReference>
<reference evidence="7" key="1">
    <citation type="journal article" date="2015" name="Nature">
        <title>Complex archaea that bridge the gap between prokaryotes and eukaryotes.</title>
        <authorList>
            <person name="Spang A."/>
            <person name="Saw J.H."/>
            <person name="Jorgensen S.L."/>
            <person name="Zaremba-Niedzwiedzka K."/>
            <person name="Martijn J."/>
            <person name="Lind A.E."/>
            <person name="van Eijk R."/>
            <person name="Schleper C."/>
            <person name="Guy L."/>
            <person name="Ettema T.J."/>
        </authorList>
    </citation>
    <scope>NUCLEOTIDE SEQUENCE</scope>
</reference>
<dbReference type="FunFam" id="2.40.110.10:FF:000011">
    <property type="entry name" value="Acyl-CoA dehydrogenase FadE34"/>
    <property type="match status" value="1"/>
</dbReference>
<dbReference type="AlphaFoldDB" id="A0A0F9UVR6"/>
<evidence type="ECO:0000256" key="2">
    <source>
        <dbReference type="ARBA" id="ARBA00022630"/>
    </source>
</evidence>
<organism evidence="7">
    <name type="scientific">marine sediment metagenome</name>
    <dbReference type="NCBI Taxonomy" id="412755"/>
    <lineage>
        <taxon>unclassified sequences</taxon>
        <taxon>metagenomes</taxon>
        <taxon>ecological metagenomes</taxon>
    </lineage>
</organism>
<keyword evidence="3" id="KW-0274">FAD</keyword>
<dbReference type="PANTHER" id="PTHR43292:SF4">
    <property type="entry name" value="ACYL-COA DEHYDROGENASE FADE34"/>
    <property type="match status" value="1"/>
</dbReference>
<evidence type="ECO:0000259" key="5">
    <source>
        <dbReference type="Pfam" id="PF02770"/>
    </source>
</evidence>
<evidence type="ECO:0000259" key="6">
    <source>
        <dbReference type="Pfam" id="PF02771"/>
    </source>
</evidence>
<dbReference type="PROSITE" id="PS00072">
    <property type="entry name" value="ACYL_COA_DH_1"/>
    <property type="match status" value="1"/>
</dbReference>
<evidence type="ECO:0000256" key="3">
    <source>
        <dbReference type="ARBA" id="ARBA00022827"/>
    </source>
</evidence>
<dbReference type="Pfam" id="PF02770">
    <property type="entry name" value="Acyl-CoA_dh_M"/>
    <property type="match status" value="1"/>
</dbReference>
<dbReference type="EMBL" id="LAZR01000530">
    <property type="protein sequence ID" value="KKN65256.1"/>
    <property type="molecule type" value="Genomic_DNA"/>
</dbReference>
<dbReference type="InterPro" id="IPR006091">
    <property type="entry name" value="Acyl-CoA_Oxase/DH_mid-dom"/>
</dbReference>
<name>A0A0F9UVR6_9ZZZZ</name>
<comment type="cofactor">
    <cofactor evidence="1">
        <name>FAD</name>
        <dbReference type="ChEBI" id="CHEBI:57692"/>
    </cofactor>
</comment>
<proteinExistence type="predicted"/>
<dbReference type="Gene3D" id="2.40.110.10">
    <property type="entry name" value="Butyryl-CoA Dehydrogenase, subunit A, domain 2"/>
    <property type="match status" value="1"/>
</dbReference>
<dbReference type="GO" id="GO:0003995">
    <property type="term" value="F:acyl-CoA dehydrogenase activity"/>
    <property type="evidence" value="ECO:0007669"/>
    <property type="project" value="InterPro"/>
</dbReference>
<dbReference type="InterPro" id="IPR052161">
    <property type="entry name" value="Mycobact_Acyl-CoA_DH"/>
</dbReference>
<dbReference type="InterPro" id="IPR006089">
    <property type="entry name" value="Acyl-CoA_DH_CS"/>
</dbReference>
<keyword evidence="4" id="KW-0560">Oxidoreductase</keyword>
<dbReference type="SUPFAM" id="SSF56645">
    <property type="entry name" value="Acyl-CoA dehydrogenase NM domain-like"/>
    <property type="match status" value="1"/>
</dbReference>
<evidence type="ECO:0008006" key="8">
    <source>
        <dbReference type="Google" id="ProtNLM"/>
    </source>
</evidence>
<evidence type="ECO:0000256" key="4">
    <source>
        <dbReference type="ARBA" id="ARBA00023002"/>
    </source>
</evidence>
<feature type="domain" description="Acyl-CoA dehydrogenase/oxidase N-terminal" evidence="6">
    <location>
        <begin position="17"/>
        <end position="126"/>
    </location>
</feature>
<dbReference type="Gene3D" id="1.20.140.10">
    <property type="entry name" value="Butyryl-CoA Dehydrogenase, subunit A, domain 3"/>
    <property type="match status" value="1"/>
</dbReference>
<dbReference type="GO" id="GO:0050660">
    <property type="term" value="F:flavin adenine dinucleotide binding"/>
    <property type="evidence" value="ECO:0007669"/>
    <property type="project" value="InterPro"/>
</dbReference>
<sequence length="386" mass="42467">MNPPFSFSPLQLPDALEPLRQEVRSFLADASSQWSGWKIGHSWTGFDRDFSLEVGRRGWIGMTWPAAFGGHERTGLERYVMVEEMLAAGAPLGAHWFGDRQSGPLILRLGTEKQRQHFLPLIARGEASFCIGLSEPDSGSDLASLRSRATRVDGGWRLSGRKVWTTNAHLCDFMIGLFRTGGPAEAEKHKGLSQFLIDMRSSGLEVRPILDLTGEGHFNEVTFDGVFVPDDMLVGTEGEGWAQASAELAFERSQPDRYMSSFPLIPLAIDAIRDNAQADRLAERCIGGALSELVILREMSLSILGQLEDGHSPAKEAALVKDLGNTYEQNIPELVRELLDSAPRIVPDNKLSELEGFLVQTVPTFSLRGGTREILRGIIAKGLGLR</sequence>
<dbReference type="InterPro" id="IPR009100">
    <property type="entry name" value="AcylCoA_DH/oxidase_NM_dom_sf"/>
</dbReference>
<evidence type="ECO:0000256" key="1">
    <source>
        <dbReference type="ARBA" id="ARBA00001974"/>
    </source>
</evidence>
<dbReference type="InterPro" id="IPR046373">
    <property type="entry name" value="Acyl-CoA_Oxase/DH_mid-dom_sf"/>
</dbReference>
<accession>A0A0F9UVR6</accession>
<evidence type="ECO:0000313" key="7">
    <source>
        <dbReference type="EMBL" id="KKN65256.1"/>
    </source>
</evidence>
<keyword evidence="2" id="KW-0285">Flavoprotein</keyword>
<comment type="caution">
    <text evidence="7">The sequence shown here is derived from an EMBL/GenBank/DDBJ whole genome shotgun (WGS) entry which is preliminary data.</text>
</comment>
<gene>
    <name evidence="7" type="ORF">LCGC14_0483570</name>
</gene>